<dbReference type="OrthoDB" id="534815at2759"/>
<dbReference type="GO" id="GO:0005737">
    <property type="term" value="C:cytoplasm"/>
    <property type="evidence" value="ECO:0007669"/>
    <property type="project" value="GOC"/>
</dbReference>
<dbReference type="GO" id="GO:0007094">
    <property type="term" value="P:mitotic spindle assembly checkpoint signaling"/>
    <property type="evidence" value="ECO:0007669"/>
    <property type="project" value="TreeGrafter"/>
</dbReference>
<dbReference type="PANTHER" id="PTHR12205">
    <property type="entry name" value="CENTROMERE/KINETOCHORE PROTEIN ZW10"/>
    <property type="match status" value="1"/>
</dbReference>
<dbReference type="Gene3D" id="1.10.357.150">
    <property type="match status" value="1"/>
</dbReference>
<sequence>MCDVRTTRLIEADSAAGLLSGRADGHCVSKSPANLLPVWQLELLAPATVIDEEEQLVLDSCRQLVAVFQQLSTHLFGLSVGESNDDDFNNQDEKENTQDNGQSRSLGRTTRVIDVVMNSDDVADFFDNSLIISLIDGRFAAGLPSARICNSAAFLVPVTQAVYRLAVEGQSTGFLTGHSLEGRQVGKSLPDIAAGGGASLLLHWLNSLSGVTQQTRSNEIIDQVRKMLSDVEQFRNTRVVGDKSCSKPDTQTEQLQGDSEDISNLDEEEFQVYRRQAAVKSDTGNQKYFTPSLTELLESKAARENLVRFLDLGHFHFPMSRVSQTVISLLEQINAVSAETESLLKEKVHTASQVSAGDTASAAGLQLVQTSSLALIEALVELVPHLILLYTSLIPVFHSSLLDSDLYLAAIYHNSCLFLAHECLTLGELRLFPLLKQLTEMERHIPDKNKELDPEQETDSEEDELALLRRTVSCSTFVLVPQLRASGTEILLTHLRRHRASLSDHLKRTKGLKDVGLPENRQRCKEAMDACQTILMSVAEGLSPLPLTTFSRCIGYLCNFVCNEVVKDVLALLDLTQTDCEVLVDMLTELEHTSVTPADPNTSTIAFDSASDTRLASGSEVTHIFSDPPDSELVLDATQSEAYTSSLSRRVPELVRLQGILSVMNASTMAVIEQVLWDGGRGPLSTISRLEASELRGLISALYSKSPARDQLLRELR</sequence>
<evidence type="ECO:0000313" key="3">
    <source>
        <dbReference type="EMBL" id="VDP71080.1"/>
    </source>
</evidence>
<feature type="compositionally biased region" description="Polar residues" evidence="1">
    <location>
        <begin position="247"/>
        <end position="257"/>
    </location>
</feature>
<dbReference type="GO" id="GO:1990423">
    <property type="term" value="C:RZZ complex"/>
    <property type="evidence" value="ECO:0007669"/>
    <property type="project" value="TreeGrafter"/>
</dbReference>
<dbReference type="Proteomes" id="UP000272942">
    <property type="component" value="Unassembled WGS sequence"/>
</dbReference>
<dbReference type="InterPro" id="IPR046362">
    <property type="entry name" value="Zw10/DSL1_C_sf"/>
</dbReference>
<evidence type="ECO:0000313" key="5">
    <source>
        <dbReference type="WBParaSite" id="ECPE_0000394601-mRNA-1"/>
    </source>
</evidence>
<dbReference type="InterPro" id="IPR048343">
    <property type="entry name" value="ZW10_C"/>
</dbReference>
<feature type="domain" description="Centromere/kinetochore protein zw10 C-terminal" evidence="2">
    <location>
        <begin position="371"/>
        <end position="427"/>
    </location>
</feature>
<dbReference type="WBParaSite" id="ECPE_0000394601-mRNA-1">
    <property type="protein sequence ID" value="ECPE_0000394601-mRNA-1"/>
    <property type="gene ID" value="ECPE_0000394601"/>
</dbReference>
<reference evidence="3 4" key="2">
    <citation type="submission" date="2018-11" db="EMBL/GenBank/DDBJ databases">
        <authorList>
            <consortium name="Pathogen Informatics"/>
        </authorList>
    </citation>
    <scope>NUCLEOTIDE SEQUENCE [LARGE SCALE GENOMIC DNA]</scope>
    <source>
        <strain evidence="3 4">Egypt</strain>
    </source>
</reference>
<dbReference type="EMBL" id="UZAN01040832">
    <property type="protein sequence ID" value="VDP71080.1"/>
    <property type="molecule type" value="Genomic_DNA"/>
</dbReference>
<organism evidence="5">
    <name type="scientific">Echinostoma caproni</name>
    <dbReference type="NCBI Taxonomy" id="27848"/>
    <lineage>
        <taxon>Eukaryota</taxon>
        <taxon>Metazoa</taxon>
        <taxon>Spiralia</taxon>
        <taxon>Lophotrochozoa</taxon>
        <taxon>Platyhelminthes</taxon>
        <taxon>Trematoda</taxon>
        <taxon>Digenea</taxon>
        <taxon>Plagiorchiida</taxon>
        <taxon>Echinostomata</taxon>
        <taxon>Echinostomatoidea</taxon>
        <taxon>Echinostomatidae</taxon>
        <taxon>Echinostoma</taxon>
    </lineage>
</organism>
<gene>
    <name evidence="3" type="ORF">ECPE_LOCUS3939</name>
</gene>
<keyword evidence="4" id="KW-1185">Reference proteome</keyword>
<dbReference type="AlphaFoldDB" id="A0A183AAF4"/>
<evidence type="ECO:0000259" key="2">
    <source>
        <dbReference type="Pfam" id="PF20666"/>
    </source>
</evidence>
<evidence type="ECO:0000256" key="1">
    <source>
        <dbReference type="SAM" id="MobiDB-lite"/>
    </source>
</evidence>
<reference evidence="5" key="1">
    <citation type="submission" date="2016-06" db="UniProtKB">
        <authorList>
            <consortium name="WormBaseParasite"/>
        </authorList>
    </citation>
    <scope>IDENTIFICATION</scope>
</reference>
<proteinExistence type="predicted"/>
<name>A0A183AAF4_9TREM</name>
<accession>A0A183AAF4</accession>
<dbReference type="GO" id="GO:0006888">
    <property type="term" value="P:endoplasmic reticulum to Golgi vesicle-mediated transport"/>
    <property type="evidence" value="ECO:0007669"/>
    <property type="project" value="TreeGrafter"/>
</dbReference>
<feature type="region of interest" description="Disordered" evidence="1">
    <location>
        <begin position="240"/>
        <end position="260"/>
    </location>
</feature>
<protein>
    <submittedName>
        <fullName evidence="5">HECT domain-containing protein</fullName>
    </submittedName>
</protein>
<dbReference type="PANTHER" id="PTHR12205:SF0">
    <property type="entry name" value="CENTROMERE_KINETOCHORE PROTEIN ZW10 HOMOLOG"/>
    <property type="match status" value="1"/>
</dbReference>
<evidence type="ECO:0000313" key="4">
    <source>
        <dbReference type="Proteomes" id="UP000272942"/>
    </source>
</evidence>
<dbReference type="Pfam" id="PF20666">
    <property type="entry name" value="ZW10_C"/>
    <property type="match status" value="1"/>
</dbReference>